<dbReference type="RefSeq" id="WP_258393033.1">
    <property type="nucleotide sequence ID" value="NZ_AP019769.1"/>
</dbReference>
<accession>A0A915SFY3</accession>
<feature type="domain" description="AAA" evidence="1">
    <location>
        <begin position="35"/>
        <end position="152"/>
    </location>
</feature>
<evidence type="ECO:0000313" key="3">
    <source>
        <dbReference type="EMBL" id="BBL45719.1"/>
    </source>
</evidence>
<reference evidence="4" key="1">
    <citation type="journal article" date="2022" name="Int. J. Syst. Evol. Microbiol.">
        <title>Nanobdella aerobiophila gen. nov., sp. nov., a thermoacidophilic, obligate ectosymbiotic archaeon, and proposal of Nanobdellaceae fam. nov., Nanobdellales ord. nov. and Nanobdellia class. nov.</title>
        <authorList>
            <person name="Kato S."/>
            <person name="Ogasawara A."/>
            <person name="Itoh T."/>
            <person name="Sakai H.D."/>
            <person name="Shimizu M."/>
            <person name="Yuki M."/>
            <person name="Kaneko M."/>
            <person name="Takashina T."/>
            <person name="Ohkuma M."/>
        </authorList>
    </citation>
    <scope>NUCLEOTIDE SEQUENCE [LARGE SCALE GENOMIC DNA]</scope>
    <source>
        <strain evidence="4">MJ1</strain>
    </source>
</reference>
<protein>
    <submittedName>
        <fullName evidence="3">AAA+ superfamily ATPase</fullName>
    </submittedName>
</protein>
<dbReference type="Proteomes" id="UP001055553">
    <property type="component" value="Chromosome"/>
</dbReference>
<dbReference type="Pfam" id="PF13635">
    <property type="entry name" value="DUF4143"/>
    <property type="match status" value="1"/>
</dbReference>
<dbReference type="EMBL" id="AP019769">
    <property type="protein sequence ID" value="BBL45719.1"/>
    <property type="molecule type" value="Genomic_DNA"/>
</dbReference>
<dbReference type="PANTHER" id="PTHR33295:SF19">
    <property type="entry name" value="ARCHAEAL ATPASE"/>
    <property type="match status" value="1"/>
</dbReference>
<dbReference type="AlphaFoldDB" id="A0A915SFY3"/>
<sequence>MIADILLSQKYYMDKVINSSKFIERELKLINTKLVKVITGIRRSGKSLFIYNYLKDKKFAYVNFDDDRILKYSAEEIYKGLLQAYNLFDIILFDEIQNLENWEIFVNRLYNQDYDIYITGSNSKLLSKELSTHLTGRAISFTLFPFSFREFLKAKEFKINTYEDYERIKGLLREYLEYGGFPEIVVNNEDPHIYLKELYDRIINVDIIYRYKIKYSKTFKDISYYLLSNISNNITYNSIKKNFNLGSDHTASKYLYYLEESFLFIFLNNFSFKLKEINKSPKKVYTIDTGFYTSLGYKVLPDNIGKLMENIVAIELFRRKSYYNKNLEIYYFKDYQQHEIDFLIKEGNNIKQLIQVSYINNYDEIDKREIRSLLKGYNLFNKPELLIITWDYEDTKIIDNINIKFIPLYKWLLNNSYIKII</sequence>
<dbReference type="GeneID" id="74568515"/>
<gene>
    <name evidence="3" type="ORF">MJ1_0569</name>
</gene>
<dbReference type="Pfam" id="PF13173">
    <property type="entry name" value="AAA_14"/>
    <property type="match status" value="1"/>
</dbReference>
<proteinExistence type="predicted"/>
<evidence type="ECO:0000259" key="1">
    <source>
        <dbReference type="Pfam" id="PF13173"/>
    </source>
</evidence>
<evidence type="ECO:0000313" key="4">
    <source>
        <dbReference type="Proteomes" id="UP001055553"/>
    </source>
</evidence>
<organism evidence="3 4">
    <name type="scientific">Nanobdella aerobiophila</name>
    <dbReference type="NCBI Taxonomy" id="2586965"/>
    <lineage>
        <taxon>Archaea</taxon>
        <taxon>Nanobdellota</taxon>
        <taxon>Nanobdellia</taxon>
        <taxon>Nanobdellales</taxon>
        <taxon>Nanobdellaceae</taxon>
        <taxon>Nanobdella</taxon>
    </lineage>
</organism>
<dbReference type="InterPro" id="IPR041682">
    <property type="entry name" value="AAA_14"/>
</dbReference>
<dbReference type="KEGG" id="naer:MJ1_0569"/>
<dbReference type="InterPro" id="IPR027417">
    <property type="entry name" value="P-loop_NTPase"/>
</dbReference>
<dbReference type="PANTHER" id="PTHR33295">
    <property type="entry name" value="ATPASE"/>
    <property type="match status" value="1"/>
</dbReference>
<dbReference type="SUPFAM" id="SSF52540">
    <property type="entry name" value="P-loop containing nucleoside triphosphate hydrolases"/>
    <property type="match status" value="1"/>
</dbReference>
<feature type="domain" description="DUF4143" evidence="2">
    <location>
        <begin position="206"/>
        <end position="357"/>
    </location>
</feature>
<name>A0A915SFY3_9ARCH</name>
<keyword evidence="4" id="KW-1185">Reference proteome</keyword>
<dbReference type="InterPro" id="IPR025420">
    <property type="entry name" value="DUF4143"/>
</dbReference>
<evidence type="ECO:0000259" key="2">
    <source>
        <dbReference type="Pfam" id="PF13635"/>
    </source>
</evidence>